<dbReference type="AlphaFoldDB" id="A0A9Q3W3L5"/>
<gene>
    <name evidence="2" type="ORF">LZG35_03690</name>
</gene>
<evidence type="ECO:0000256" key="1">
    <source>
        <dbReference type="SAM" id="Phobius"/>
    </source>
</evidence>
<keyword evidence="1" id="KW-1133">Transmembrane helix</keyword>
<keyword evidence="1" id="KW-0472">Membrane</keyword>
<organism evidence="2 3">
    <name type="scientific">Alloalcanivorax xenomutans</name>
    <dbReference type="NCBI Taxonomy" id="1094342"/>
    <lineage>
        <taxon>Bacteria</taxon>
        <taxon>Pseudomonadati</taxon>
        <taxon>Pseudomonadota</taxon>
        <taxon>Gammaproteobacteria</taxon>
        <taxon>Oceanospirillales</taxon>
        <taxon>Alcanivoracaceae</taxon>
        <taxon>Alloalcanivorax</taxon>
    </lineage>
</organism>
<comment type="caution">
    <text evidence="2">The sequence shown here is derived from an EMBL/GenBank/DDBJ whole genome shotgun (WGS) entry which is preliminary data.</text>
</comment>
<keyword evidence="1" id="KW-0812">Transmembrane</keyword>
<reference evidence="2" key="1">
    <citation type="submission" date="2022-01" db="EMBL/GenBank/DDBJ databases">
        <authorList>
            <person name="Karlyshev A.V."/>
            <person name="Jaspars M."/>
        </authorList>
    </citation>
    <scope>NUCLEOTIDE SEQUENCE</scope>
    <source>
        <strain evidence="2">AGSA3-2</strain>
    </source>
</reference>
<dbReference type="KEGG" id="axe:P40_08500"/>
<evidence type="ECO:0000313" key="3">
    <source>
        <dbReference type="Proteomes" id="UP001107961"/>
    </source>
</evidence>
<name>A0A9Q3W3L5_9GAMM</name>
<accession>A0A9Q3W3L5</accession>
<evidence type="ECO:0000313" key="2">
    <source>
        <dbReference type="EMBL" id="MCE7507727.1"/>
    </source>
</evidence>
<proteinExistence type="predicted"/>
<dbReference type="Proteomes" id="UP001107961">
    <property type="component" value="Unassembled WGS sequence"/>
</dbReference>
<dbReference type="EMBL" id="JAJVKT010000003">
    <property type="protein sequence ID" value="MCE7507727.1"/>
    <property type="molecule type" value="Genomic_DNA"/>
</dbReference>
<sequence length="94" mass="10204">MASLSLTPATLAMLLVGCALISSLITLSVVGLAVKFRLWPALERHIDQRLELAADRLEERLRRRVSGLAKDLARGVGGLVVGRRGREDDTDPEA</sequence>
<keyword evidence="3" id="KW-1185">Reference proteome</keyword>
<protein>
    <submittedName>
        <fullName evidence="2">Uncharacterized protein</fullName>
    </submittedName>
</protein>
<dbReference type="RefSeq" id="WP_022994408.1">
    <property type="nucleotide sequence ID" value="NZ_CBDDTQ010000001.1"/>
</dbReference>
<feature type="transmembrane region" description="Helical" evidence="1">
    <location>
        <begin position="12"/>
        <end position="34"/>
    </location>
</feature>